<dbReference type="CDD" id="cd22411">
    <property type="entry name" value="KH-I_Vigilin_rpt8"/>
    <property type="match status" value="1"/>
</dbReference>
<proteinExistence type="predicted"/>
<keyword evidence="2" id="KW-0694">RNA-binding</keyword>
<reference evidence="4" key="1">
    <citation type="submission" date="2020-08" db="EMBL/GenBank/DDBJ databases">
        <title>Multicomponent nature underlies the extraordinary mechanical properties of spider dragline silk.</title>
        <authorList>
            <person name="Kono N."/>
            <person name="Nakamura H."/>
            <person name="Mori M."/>
            <person name="Yoshida Y."/>
            <person name="Ohtoshi R."/>
            <person name="Malay A.D."/>
            <person name="Moran D.A.P."/>
            <person name="Tomita M."/>
            <person name="Numata K."/>
            <person name="Arakawa K."/>
        </authorList>
    </citation>
    <scope>NUCLEOTIDE SEQUENCE</scope>
</reference>
<gene>
    <name evidence="4" type="primary">HDLBP</name>
    <name evidence="4" type="ORF">NPIL_482661</name>
</gene>
<comment type="caution">
    <text evidence="4">The sequence shown here is derived from an EMBL/GenBank/DDBJ whole genome shotgun (WGS) entry which is preliminary data.</text>
</comment>
<dbReference type="OrthoDB" id="9674523at2759"/>
<dbReference type="PANTHER" id="PTHR10627:SF31">
    <property type="entry name" value="DODECA-SATELLITE-BINDING PROTEIN 1, ISOFORM A"/>
    <property type="match status" value="1"/>
</dbReference>
<protein>
    <submittedName>
        <fullName evidence="4">Vigilin</fullName>
    </submittedName>
</protein>
<dbReference type="GO" id="GO:0010468">
    <property type="term" value="P:regulation of gene expression"/>
    <property type="evidence" value="ECO:0007669"/>
    <property type="project" value="UniProtKB-ARBA"/>
</dbReference>
<name>A0A8X6TPZ5_NEPPI</name>
<evidence type="ECO:0000313" key="5">
    <source>
        <dbReference type="Proteomes" id="UP000887013"/>
    </source>
</evidence>
<dbReference type="InterPro" id="IPR004087">
    <property type="entry name" value="KH_dom"/>
</dbReference>
<dbReference type="SUPFAM" id="SSF54791">
    <property type="entry name" value="Eukaryotic type KH-domain (KH-domain type I)"/>
    <property type="match status" value="3"/>
</dbReference>
<dbReference type="Proteomes" id="UP000887013">
    <property type="component" value="Unassembled WGS sequence"/>
</dbReference>
<evidence type="ECO:0000256" key="1">
    <source>
        <dbReference type="ARBA" id="ARBA00022737"/>
    </source>
</evidence>
<dbReference type="GO" id="GO:0003729">
    <property type="term" value="F:mRNA binding"/>
    <property type="evidence" value="ECO:0007669"/>
    <property type="project" value="TreeGrafter"/>
</dbReference>
<dbReference type="EMBL" id="BMAW01061612">
    <property type="protein sequence ID" value="GFT32013.1"/>
    <property type="molecule type" value="Genomic_DNA"/>
</dbReference>
<dbReference type="PROSITE" id="PS50084">
    <property type="entry name" value="KH_TYPE_1"/>
    <property type="match status" value="2"/>
</dbReference>
<evidence type="ECO:0000259" key="3">
    <source>
        <dbReference type="SMART" id="SM00322"/>
    </source>
</evidence>
<dbReference type="SMART" id="SM00322">
    <property type="entry name" value="KH"/>
    <property type="match status" value="2"/>
</dbReference>
<dbReference type="Gene3D" id="3.30.1370.10">
    <property type="entry name" value="K Homology domain, type 1"/>
    <property type="match status" value="3"/>
</dbReference>
<dbReference type="Pfam" id="PF00013">
    <property type="entry name" value="KH_1"/>
    <property type="match status" value="2"/>
</dbReference>
<evidence type="ECO:0000313" key="4">
    <source>
        <dbReference type="EMBL" id="GFT32013.1"/>
    </source>
</evidence>
<keyword evidence="5" id="KW-1185">Reference proteome</keyword>
<feature type="domain" description="K Homology" evidence="3">
    <location>
        <begin position="139"/>
        <end position="208"/>
    </location>
</feature>
<organism evidence="4 5">
    <name type="scientific">Nephila pilipes</name>
    <name type="common">Giant wood spider</name>
    <name type="synonym">Nephila maculata</name>
    <dbReference type="NCBI Taxonomy" id="299642"/>
    <lineage>
        <taxon>Eukaryota</taxon>
        <taxon>Metazoa</taxon>
        <taxon>Ecdysozoa</taxon>
        <taxon>Arthropoda</taxon>
        <taxon>Chelicerata</taxon>
        <taxon>Arachnida</taxon>
        <taxon>Araneae</taxon>
        <taxon>Araneomorphae</taxon>
        <taxon>Entelegynae</taxon>
        <taxon>Araneoidea</taxon>
        <taxon>Nephilidae</taxon>
        <taxon>Nephila</taxon>
    </lineage>
</organism>
<dbReference type="InterPro" id="IPR004088">
    <property type="entry name" value="KH_dom_type_1"/>
</dbReference>
<evidence type="ECO:0000256" key="2">
    <source>
        <dbReference type="PROSITE-ProRule" id="PRU00117"/>
    </source>
</evidence>
<keyword evidence="1" id="KW-0677">Repeat</keyword>
<sequence length="242" mass="27871">MGNEISKDLIIEQRFHEKIRDKFNQVNIIFPEPDTKNDKIIIRGPKSDVVACYKYLHRMNEEMKFINFSVKVPIYKQNHKFIIGKGGTIIKKIRAETKTKIDLPVEGAESDIITIHGPKEDVMKSKKRLLEISNEKKLVGYTVEIKANLEQYKFLIRKNGDSIKKVRDKTGARILSPNENDDDKNAITIIGRKEEVKAAKNALNSLITQLKDTAEKTTEIDPKHHRYFVARGIEVLKHISNH</sequence>
<accession>A0A8X6TPZ5</accession>
<dbReference type="PANTHER" id="PTHR10627">
    <property type="entry name" value="SCP160"/>
    <property type="match status" value="1"/>
</dbReference>
<feature type="domain" description="K Homology" evidence="3">
    <location>
        <begin position="66"/>
        <end position="134"/>
    </location>
</feature>
<dbReference type="InterPro" id="IPR036612">
    <property type="entry name" value="KH_dom_type_1_sf"/>
</dbReference>
<dbReference type="AlphaFoldDB" id="A0A8X6TPZ5"/>